<dbReference type="InterPro" id="IPR036864">
    <property type="entry name" value="Zn2-C6_fun-type_DNA-bd_sf"/>
</dbReference>
<dbReference type="Gene3D" id="4.10.240.10">
    <property type="entry name" value="Zn(2)-C6 fungal-type DNA-binding domain"/>
    <property type="match status" value="1"/>
</dbReference>
<dbReference type="GO" id="GO:0003677">
    <property type="term" value="F:DNA binding"/>
    <property type="evidence" value="ECO:0007669"/>
    <property type="project" value="InterPro"/>
</dbReference>
<accession>A0AAJ0BEW6</accession>
<gene>
    <name evidence="9" type="ORF">QBC47DRAFT_378202</name>
</gene>
<dbReference type="GO" id="GO:0000981">
    <property type="term" value="F:DNA-binding transcription factor activity, RNA polymerase II-specific"/>
    <property type="evidence" value="ECO:0007669"/>
    <property type="project" value="InterPro"/>
</dbReference>
<dbReference type="InterPro" id="IPR007219">
    <property type="entry name" value="XnlR_reg_dom"/>
</dbReference>
<dbReference type="InterPro" id="IPR013087">
    <property type="entry name" value="Znf_C2H2_type"/>
</dbReference>
<keyword evidence="3" id="KW-0805">Transcription regulation</keyword>
<evidence type="ECO:0000259" key="7">
    <source>
        <dbReference type="PROSITE" id="PS50048"/>
    </source>
</evidence>
<dbReference type="EMBL" id="MU839831">
    <property type="protein sequence ID" value="KAK1756984.1"/>
    <property type="molecule type" value="Genomic_DNA"/>
</dbReference>
<dbReference type="PROSITE" id="PS00028">
    <property type="entry name" value="ZINC_FINGER_C2H2_1"/>
    <property type="match status" value="1"/>
</dbReference>
<evidence type="ECO:0000259" key="8">
    <source>
        <dbReference type="PROSITE" id="PS50157"/>
    </source>
</evidence>
<feature type="domain" description="Zn(2)-C6 fungal-type" evidence="7">
    <location>
        <begin position="78"/>
        <end position="107"/>
    </location>
</feature>
<name>A0AAJ0BEW6_9PEZI</name>
<evidence type="ECO:0000256" key="6">
    <source>
        <dbReference type="PROSITE-ProRule" id="PRU00042"/>
    </source>
</evidence>
<dbReference type="GO" id="GO:0008270">
    <property type="term" value="F:zinc ion binding"/>
    <property type="evidence" value="ECO:0007669"/>
    <property type="project" value="UniProtKB-KW"/>
</dbReference>
<comment type="caution">
    <text evidence="9">The sequence shown here is derived from an EMBL/GenBank/DDBJ whole genome shotgun (WGS) entry which is preliminary data.</text>
</comment>
<dbReference type="Pfam" id="PF00172">
    <property type="entry name" value="Zn_clus"/>
    <property type="match status" value="1"/>
</dbReference>
<evidence type="ECO:0000313" key="10">
    <source>
        <dbReference type="Proteomes" id="UP001239445"/>
    </source>
</evidence>
<evidence type="ECO:0000313" key="9">
    <source>
        <dbReference type="EMBL" id="KAK1756984.1"/>
    </source>
</evidence>
<dbReference type="SUPFAM" id="SSF57701">
    <property type="entry name" value="Zn2/Cys6 DNA-binding domain"/>
    <property type="match status" value="1"/>
</dbReference>
<dbReference type="PANTHER" id="PTHR47660">
    <property type="entry name" value="TRANSCRIPTION FACTOR WITH C2H2 AND ZN(2)-CYS(6) DNA BINDING DOMAIN (EUROFUNG)-RELATED-RELATED"/>
    <property type="match status" value="1"/>
</dbReference>
<protein>
    <submittedName>
        <fullName evidence="9">Transcription factor</fullName>
    </submittedName>
</protein>
<dbReference type="Pfam" id="PF04082">
    <property type="entry name" value="Fungal_trans"/>
    <property type="match status" value="1"/>
</dbReference>
<dbReference type="CDD" id="cd12148">
    <property type="entry name" value="fungal_TF_MHR"/>
    <property type="match status" value="1"/>
</dbReference>
<dbReference type="PROSITE" id="PS50157">
    <property type="entry name" value="ZINC_FINGER_C2H2_2"/>
    <property type="match status" value="1"/>
</dbReference>
<keyword evidence="2" id="KW-0862">Zinc</keyword>
<evidence type="ECO:0000256" key="1">
    <source>
        <dbReference type="ARBA" id="ARBA00022723"/>
    </source>
</evidence>
<keyword evidence="1" id="KW-0479">Metal-binding</keyword>
<dbReference type="InterPro" id="IPR036236">
    <property type="entry name" value="Znf_C2H2_sf"/>
</dbReference>
<keyword evidence="4" id="KW-0804">Transcription</keyword>
<proteinExistence type="predicted"/>
<feature type="domain" description="C2H2-type" evidence="8">
    <location>
        <begin position="9"/>
        <end position="31"/>
    </location>
</feature>
<dbReference type="PANTHER" id="PTHR47660:SF2">
    <property type="entry name" value="TRANSCRIPTION FACTOR WITH C2H2 AND ZN(2)-CYS(6) DNA BINDING DOMAIN (EUROFUNG)"/>
    <property type="match status" value="1"/>
</dbReference>
<keyword evidence="10" id="KW-1185">Reference proteome</keyword>
<dbReference type="CDD" id="cd00067">
    <property type="entry name" value="GAL4"/>
    <property type="match status" value="1"/>
</dbReference>
<dbReference type="Gene3D" id="3.30.160.60">
    <property type="entry name" value="Classic Zinc Finger"/>
    <property type="match status" value="1"/>
</dbReference>
<dbReference type="InterPro" id="IPR001138">
    <property type="entry name" value="Zn2Cys6_DnaBD"/>
</dbReference>
<sequence length="617" mass="69039">MISVMSAKFACSTCGRKYQHSSHLRRHENAHLDGAGFRCGGCDGTFARRDVWRKHILRCANVGQMVISPTKRGRKPQVCDTCFRSRLACDTQTPCSRCEARGVKCTYDRLSGRSDEVAGASGGALTQADDNTKISISFLLNLTDPSAESMVESILLDQLEPPSLEPVTGDVDFEFLDMLQDGFLTDDGFFPWNLGCPQSEGWASGKQSDMSSDQSCHDLAERAPTLARIIQDLQTGHLELSATDKTYNGTFDIELARRVFTISNRDAFVEGYFRITHLDFPMTHRPSFNVDTVSPGLLLAFFLCGSMYVPIQDGISSTKGFFRLAEEYVFRDLDEQIGHSGRPAVTARLLETLQAALLVHCLQYSMKCDVTRRRNRILRLPKLVSAVRILGFAQICHQPTEHPPTWREFVQEETKLRIATWTMLADWQQGGMFHVPPMVTTYEMTGDFPCLPELWEADTAAEFEATIASKGKQCWKRTASIRQAVESLMSDKWQSIEQSFPLQSTTIYDLNLLVYALHTTGRTALLMGLLPTAMPALSRAASRWQDLWREAAGRLSPEELRRGGLARHGPELCWLARKFAEAAASGDTRLTESSYLSGVAHESIDELHAVIKRLRDL</sequence>
<dbReference type="SMART" id="SM00066">
    <property type="entry name" value="GAL4"/>
    <property type="match status" value="1"/>
</dbReference>
<dbReference type="SUPFAM" id="SSF57667">
    <property type="entry name" value="beta-beta-alpha zinc fingers"/>
    <property type="match status" value="1"/>
</dbReference>
<reference evidence="9" key="1">
    <citation type="submission" date="2023-06" db="EMBL/GenBank/DDBJ databases">
        <title>Genome-scale phylogeny and comparative genomics of the fungal order Sordariales.</title>
        <authorList>
            <consortium name="Lawrence Berkeley National Laboratory"/>
            <person name="Hensen N."/>
            <person name="Bonometti L."/>
            <person name="Westerberg I."/>
            <person name="Brannstrom I.O."/>
            <person name="Guillou S."/>
            <person name="Cros-Aarteil S."/>
            <person name="Calhoun S."/>
            <person name="Haridas S."/>
            <person name="Kuo A."/>
            <person name="Mondo S."/>
            <person name="Pangilinan J."/>
            <person name="Riley R."/>
            <person name="Labutti K."/>
            <person name="Andreopoulos B."/>
            <person name="Lipzen A."/>
            <person name="Chen C."/>
            <person name="Yanf M."/>
            <person name="Daum C."/>
            <person name="Ng V."/>
            <person name="Clum A."/>
            <person name="Steindorff A."/>
            <person name="Ohm R."/>
            <person name="Martin F."/>
            <person name="Silar P."/>
            <person name="Natvig D."/>
            <person name="Lalanne C."/>
            <person name="Gautier V."/>
            <person name="Ament-Velasquez S.L."/>
            <person name="Kruys A."/>
            <person name="Hutchinson M.I."/>
            <person name="Powell A.J."/>
            <person name="Barry K."/>
            <person name="Miller A.N."/>
            <person name="Grigoriev I.V."/>
            <person name="Debuchy R."/>
            <person name="Gladieux P."/>
            <person name="Thoren M.H."/>
            <person name="Johannesson H."/>
        </authorList>
    </citation>
    <scope>NUCLEOTIDE SEQUENCE</scope>
    <source>
        <strain evidence="9">PSN4</strain>
    </source>
</reference>
<keyword evidence="5" id="KW-0539">Nucleus</keyword>
<dbReference type="PROSITE" id="PS50048">
    <property type="entry name" value="ZN2_CY6_FUNGAL_2"/>
    <property type="match status" value="1"/>
</dbReference>
<evidence type="ECO:0000256" key="4">
    <source>
        <dbReference type="ARBA" id="ARBA00023163"/>
    </source>
</evidence>
<dbReference type="GO" id="GO:0006351">
    <property type="term" value="P:DNA-templated transcription"/>
    <property type="evidence" value="ECO:0007669"/>
    <property type="project" value="InterPro"/>
</dbReference>
<dbReference type="Proteomes" id="UP001239445">
    <property type="component" value="Unassembled WGS sequence"/>
</dbReference>
<organism evidence="9 10">
    <name type="scientific">Echria macrotheca</name>
    <dbReference type="NCBI Taxonomy" id="438768"/>
    <lineage>
        <taxon>Eukaryota</taxon>
        <taxon>Fungi</taxon>
        <taxon>Dikarya</taxon>
        <taxon>Ascomycota</taxon>
        <taxon>Pezizomycotina</taxon>
        <taxon>Sordariomycetes</taxon>
        <taxon>Sordariomycetidae</taxon>
        <taxon>Sordariales</taxon>
        <taxon>Schizotheciaceae</taxon>
        <taxon>Echria</taxon>
    </lineage>
</organism>
<dbReference type="AlphaFoldDB" id="A0AAJ0BEW6"/>
<evidence type="ECO:0000256" key="3">
    <source>
        <dbReference type="ARBA" id="ARBA00023015"/>
    </source>
</evidence>
<evidence type="ECO:0000256" key="2">
    <source>
        <dbReference type="ARBA" id="ARBA00022833"/>
    </source>
</evidence>
<keyword evidence="6" id="KW-0863">Zinc-finger</keyword>
<evidence type="ECO:0000256" key="5">
    <source>
        <dbReference type="ARBA" id="ARBA00023242"/>
    </source>
</evidence>